<dbReference type="EMBL" id="JADKYB010000003">
    <property type="protein sequence ID" value="MBM9504149.1"/>
    <property type="molecule type" value="Genomic_DNA"/>
</dbReference>
<protein>
    <submittedName>
        <fullName evidence="1">Uncharacterized protein</fullName>
    </submittedName>
</protein>
<sequence>MSVDDRLTRAMGMFVTHEPHGFPHLDPDCLEREFGTVAAELRPQLEALVTEMMALPFQGEDLATGTRTAEATMSERHPELGPEAIAALGSYYSYCHF</sequence>
<comment type="caution">
    <text evidence="1">The sequence shown here is derived from an EMBL/GenBank/DDBJ whole genome shotgun (WGS) entry which is preliminary data.</text>
</comment>
<accession>A0ABS2TLD4</accession>
<dbReference type="RefSeq" id="WP_205356030.1">
    <property type="nucleotide sequence ID" value="NZ_JADKYB010000003.1"/>
</dbReference>
<organism evidence="1 2">
    <name type="scientific">Actinacidiphila acididurans</name>
    <dbReference type="NCBI Taxonomy" id="2784346"/>
    <lineage>
        <taxon>Bacteria</taxon>
        <taxon>Bacillati</taxon>
        <taxon>Actinomycetota</taxon>
        <taxon>Actinomycetes</taxon>
        <taxon>Kitasatosporales</taxon>
        <taxon>Streptomycetaceae</taxon>
        <taxon>Actinacidiphila</taxon>
    </lineage>
</organism>
<name>A0ABS2TLD4_9ACTN</name>
<keyword evidence="2" id="KW-1185">Reference proteome</keyword>
<reference evidence="1 2" key="1">
    <citation type="submission" date="2021-01" db="EMBL/GenBank/DDBJ databases">
        <title>Streptomyces acididurans sp. nov., isolated from a peat swamp forest soil.</title>
        <authorList>
            <person name="Chantavorakit T."/>
            <person name="Duangmal K."/>
        </authorList>
    </citation>
    <scope>NUCLEOTIDE SEQUENCE [LARGE SCALE GENOMIC DNA]</scope>
    <source>
        <strain evidence="1 2">KK5PA1</strain>
    </source>
</reference>
<gene>
    <name evidence="1" type="ORF">ITX44_06290</name>
</gene>
<dbReference type="Proteomes" id="UP000749040">
    <property type="component" value="Unassembled WGS sequence"/>
</dbReference>
<proteinExistence type="predicted"/>
<evidence type="ECO:0000313" key="1">
    <source>
        <dbReference type="EMBL" id="MBM9504149.1"/>
    </source>
</evidence>
<evidence type="ECO:0000313" key="2">
    <source>
        <dbReference type="Proteomes" id="UP000749040"/>
    </source>
</evidence>